<evidence type="ECO:0000313" key="1">
    <source>
        <dbReference type="EMBL" id="UZZ64444.1"/>
    </source>
</evidence>
<name>A0A9Y1GT92_9CAUD</name>
<protein>
    <submittedName>
        <fullName evidence="1">Uncharacterized protein</fullName>
    </submittedName>
</protein>
<keyword evidence="2" id="KW-1185">Reference proteome</keyword>
<dbReference type="EMBL" id="OP744025">
    <property type="protein sequence ID" value="UZZ64444.1"/>
    <property type="molecule type" value="Genomic_DNA"/>
</dbReference>
<proteinExistence type="predicted"/>
<reference evidence="1 2" key="1">
    <citation type="submission" date="2022-10" db="EMBL/GenBank/DDBJ databases">
        <authorList>
            <person name="Cortes-Martin A."/>
            <person name="Buttimer C.T.H."/>
            <person name="Hill C."/>
        </authorList>
    </citation>
    <scope>NUCLEOTIDE SEQUENCE [LARGE SCALE GENOMIC DNA]</scope>
</reference>
<sequence length="99" mass="11645">MKLIFNDELSEQLENIFRAQEKPRFYLWCTELNDQFEYLEGILEGRGVELTVAKVRQNCDNLCLSVIGDADEVAWMDMALLVYAHNHRYKHLLVLEHMG</sequence>
<evidence type="ECO:0000313" key="2">
    <source>
        <dbReference type="Proteomes" id="UP001236076"/>
    </source>
</evidence>
<gene>
    <name evidence="1" type="ORF">A54_204</name>
</gene>
<dbReference type="Proteomes" id="UP001236076">
    <property type="component" value="Segment"/>
</dbReference>
<accession>A0A9Y1GT92</accession>
<organism evidence="1 2">
    <name type="scientific">Escherichia phage A5-4</name>
    <dbReference type="NCBI Taxonomy" id="2996162"/>
    <lineage>
        <taxon>Viruses</taxon>
        <taxon>Duplodnaviria</taxon>
        <taxon>Heunggongvirae</taxon>
        <taxon>Uroviricota</taxon>
        <taxon>Caudoviricetes</taxon>
        <taxon>Vequintavirinae</taxon>
    </lineage>
</organism>